<dbReference type="GO" id="GO:0003677">
    <property type="term" value="F:DNA binding"/>
    <property type="evidence" value="ECO:0007669"/>
    <property type="project" value="UniProtKB-UniRule"/>
</dbReference>
<organism evidence="4 5">
    <name type="scientific">Candidatus Caccalectryoclostridium excrementigallinarum</name>
    <dbReference type="NCBI Taxonomy" id="2840710"/>
    <lineage>
        <taxon>Bacteria</taxon>
        <taxon>Bacillati</taxon>
        <taxon>Bacillota</taxon>
        <taxon>Clostridia</taxon>
        <taxon>Christensenellales</taxon>
        <taxon>Christensenellaceae</taxon>
        <taxon>Christensenellaceae incertae sedis</taxon>
        <taxon>Candidatus Caccalectryoclostridium</taxon>
    </lineage>
</organism>
<keyword evidence="1 2" id="KW-0238">DNA-binding</keyword>
<dbReference type="Pfam" id="PF17929">
    <property type="entry name" value="TetR_C_34"/>
    <property type="match status" value="1"/>
</dbReference>
<evidence type="ECO:0000256" key="2">
    <source>
        <dbReference type="PROSITE-ProRule" id="PRU00335"/>
    </source>
</evidence>
<gene>
    <name evidence="4" type="ORF">IAB07_04495</name>
</gene>
<evidence type="ECO:0000259" key="3">
    <source>
        <dbReference type="PROSITE" id="PS50977"/>
    </source>
</evidence>
<evidence type="ECO:0000313" key="4">
    <source>
        <dbReference type="EMBL" id="HIU63004.1"/>
    </source>
</evidence>
<name>A0A9D1SJQ1_9FIRM</name>
<feature type="DNA-binding region" description="H-T-H motif" evidence="2">
    <location>
        <begin position="33"/>
        <end position="52"/>
    </location>
</feature>
<evidence type="ECO:0000256" key="1">
    <source>
        <dbReference type="ARBA" id="ARBA00023125"/>
    </source>
</evidence>
<dbReference type="AlphaFoldDB" id="A0A9D1SJQ1"/>
<proteinExistence type="predicted"/>
<reference evidence="4" key="2">
    <citation type="journal article" date="2021" name="PeerJ">
        <title>Extensive microbial diversity within the chicken gut microbiome revealed by metagenomics and culture.</title>
        <authorList>
            <person name="Gilroy R."/>
            <person name="Ravi A."/>
            <person name="Getino M."/>
            <person name="Pursley I."/>
            <person name="Horton D.L."/>
            <person name="Alikhan N.F."/>
            <person name="Baker D."/>
            <person name="Gharbi K."/>
            <person name="Hall N."/>
            <person name="Watson M."/>
            <person name="Adriaenssens E.M."/>
            <person name="Foster-Nyarko E."/>
            <person name="Jarju S."/>
            <person name="Secka A."/>
            <person name="Antonio M."/>
            <person name="Oren A."/>
            <person name="Chaudhuri R.R."/>
            <person name="La Ragione R."/>
            <person name="Hildebrand F."/>
            <person name="Pallen M.J."/>
        </authorList>
    </citation>
    <scope>NUCLEOTIDE SEQUENCE</scope>
    <source>
        <strain evidence="4">9366</strain>
    </source>
</reference>
<dbReference type="Gene3D" id="1.10.357.10">
    <property type="entry name" value="Tetracycline Repressor, domain 2"/>
    <property type="match status" value="1"/>
</dbReference>
<protein>
    <submittedName>
        <fullName evidence="4">TetR/AcrR family transcriptional regulator</fullName>
    </submittedName>
</protein>
<dbReference type="InterPro" id="IPR041483">
    <property type="entry name" value="TetR_C_34"/>
</dbReference>
<comment type="caution">
    <text evidence="4">The sequence shown here is derived from an EMBL/GenBank/DDBJ whole genome shotgun (WGS) entry which is preliminary data.</text>
</comment>
<dbReference type="EMBL" id="DVNJ01000024">
    <property type="protein sequence ID" value="HIU63004.1"/>
    <property type="molecule type" value="Genomic_DNA"/>
</dbReference>
<feature type="domain" description="HTH tetR-type" evidence="3">
    <location>
        <begin position="10"/>
        <end position="70"/>
    </location>
</feature>
<accession>A0A9D1SJQ1</accession>
<dbReference type="InterPro" id="IPR001647">
    <property type="entry name" value="HTH_TetR"/>
</dbReference>
<dbReference type="PROSITE" id="PS50977">
    <property type="entry name" value="HTH_TETR_2"/>
    <property type="match status" value="1"/>
</dbReference>
<sequence length="211" mass="24098">MPKGSKELTKARKDEIVNACAELYDKMPYKEITPGKISELTSFTRTSIYNYFKTREEIFLALLQREYEEWTRALTALAESKSALDADGFAREIAHSLSCRGRMFKLLSVNIYEIEAESREENLVLFKRAYGAAIEALRACLRRFFPALEKTDEEVFIYAFLPFLFGVYPYAHATQKQISAMQKAGVEVPSLSEFSLVSDFLKALLDGLLKK</sequence>
<reference evidence="4" key="1">
    <citation type="submission" date="2020-10" db="EMBL/GenBank/DDBJ databases">
        <authorList>
            <person name="Gilroy R."/>
        </authorList>
    </citation>
    <scope>NUCLEOTIDE SEQUENCE</scope>
    <source>
        <strain evidence="4">9366</strain>
    </source>
</reference>
<evidence type="ECO:0000313" key="5">
    <source>
        <dbReference type="Proteomes" id="UP000824145"/>
    </source>
</evidence>
<dbReference type="InterPro" id="IPR009057">
    <property type="entry name" value="Homeodomain-like_sf"/>
</dbReference>
<dbReference type="Proteomes" id="UP000824145">
    <property type="component" value="Unassembled WGS sequence"/>
</dbReference>
<dbReference type="SUPFAM" id="SSF46689">
    <property type="entry name" value="Homeodomain-like"/>
    <property type="match status" value="1"/>
</dbReference>